<accession>N1Q3E8</accession>
<organism evidence="2 3">
    <name type="scientific">Dothistroma septosporum (strain NZE10 / CBS 128990)</name>
    <name type="common">Red band needle blight fungus</name>
    <name type="synonym">Mycosphaerella pini</name>
    <dbReference type="NCBI Taxonomy" id="675120"/>
    <lineage>
        <taxon>Eukaryota</taxon>
        <taxon>Fungi</taxon>
        <taxon>Dikarya</taxon>
        <taxon>Ascomycota</taxon>
        <taxon>Pezizomycotina</taxon>
        <taxon>Dothideomycetes</taxon>
        <taxon>Dothideomycetidae</taxon>
        <taxon>Mycosphaerellales</taxon>
        <taxon>Mycosphaerellaceae</taxon>
        <taxon>Dothistroma</taxon>
    </lineage>
</organism>
<keyword evidence="3" id="KW-1185">Reference proteome</keyword>
<protein>
    <submittedName>
        <fullName evidence="2">Uncharacterized protein</fullName>
    </submittedName>
</protein>
<dbReference type="HOGENOM" id="CLU_2121006_0_0_1"/>
<feature type="region of interest" description="Disordered" evidence="1">
    <location>
        <begin position="84"/>
        <end position="114"/>
    </location>
</feature>
<dbReference type="AlphaFoldDB" id="N1Q3E8"/>
<sequence length="114" mass="12646">MSGLERMRIFSSLFATELAEYGLQGGRTNSDYETIATQWRERNKSKNKVHEQAQEMGNNFLPVYNSNDGIGAVAGRGIRVAIKTRQSVQDDESSSEDDAEAEDKSKKRSKKAAG</sequence>
<gene>
    <name evidence="2" type="ORF">DOTSEDRAFT_20676</name>
</gene>
<evidence type="ECO:0000313" key="2">
    <source>
        <dbReference type="EMBL" id="EME50311.1"/>
    </source>
</evidence>
<feature type="compositionally biased region" description="Acidic residues" evidence="1">
    <location>
        <begin position="89"/>
        <end position="101"/>
    </location>
</feature>
<reference evidence="3" key="1">
    <citation type="journal article" date="2012" name="PLoS Genet.">
        <title>The genomes of the fungal plant pathogens Cladosporium fulvum and Dothistroma septosporum reveal adaptation to different hosts and lifestyles but also signatures of common ancestry.</title>
        <authorList>
            <person name="de Wit P.J.G.M."/>
            <person name="van der Burgt A."/>
            <person name="Oekmen B."/>
            <person name="Stergiopoulos I."/>
            <person name="Abd-Elsalam K.A."/>
            <person name="Aerts A.L."/>
            <person name="Bahkali A.H."/>
            <person name="Beenen H.G."/>
            <person name="Chettri P."/>
            <person name="Cox M.P."/>
            <person name="Datema E."/>
            <person name="de Vries R.P."/>
            <person name="Dhillon B."/>
            <person name="Ganley A.R."/>
            <person name="Griffiths S.A."/>
            <person name="Guo Y."/>
            <person name="Hamelin R.C."/>
            <person name="Henrissat B."/>
            <person name="Kabir M.S."/>
            <person name="Jashni M.K."/>
            <person name="Kema G."/>
            <person name="Klaubauf S."/>
            <person name="Lapidus A."/>
            <person name="Levasseur A."/>
            <person name="Lindquist E."/>
            <person name="Mehrabi R."/>
            <person name="Ohm R.A."/>
            <person name="Owen T.J."/>
            <person name="Salamov A."/>
            <person name="Schwelm A."/>
            <person name="Schijlen E."/>
            <person name="Sun H."/>
            <person name="van den Burg H.A."/>
            <person name="van Ham R.C.H.J."/>
            <person name="Zhang S."/>
            <person name="Goodwin S.B."/>
            <person name="Grigoriev I.V."/>
            <person name="Collemare J."/>
            <person name="Bradshaw R.E."/>
        </authorList>
    </citation>
    <scope>NUCLEOTIDE SEQUENCE [LARGE SCALE GENOMIC DNA]</scope>
    <source>
        <strain evidence="3">NZE10 / CBS 128990</strain>
    </source>
</reference>
<evidence type="ECO:0000256" key="1">
    <source>
        <dbReference type="SAM" id="MobiDB-lite"/>
    </source>
</evidence>
<dbReference type="Proteomes" id="UP000016933">
    <property type="component" value="Unassembled WGS sequence"/>
</dbReference>
<reference evidence="2 3" key="2">
    <citation type="journal article" date="2012" name="PLoS Pathog.">
        <title>Diverse lifestyles and strategies of plant pathogenesis encoded in the genomes of eighteen Dothideomycetes fungi.</title>
        <authorList>
            <person name="Ohm R.A."/>
            <person name="Feau N."/>
            <person name="Henrissat B."/>
            <person name="Schoch C.L."/>
            <person name="Horwitz B.A."/>
            <person name="Barry K.W."/>
            <person name="Condon B.J."/>
            <person name="Copeland A.C."/>
            <person name="Dhillon B."/>
            <person name="Glaser F."/>
            <person name="Hesse C.N."/>
            <person name="Kosti I."/>
            <person name="LaButti K."/>
            <person name="Lindquist E.A."/>
            <person name="Lucas S."/>
            <person name="Salamov A.A."/>
            <person name="Bradshaw R.E."/>
            <person name="Ciuffetti L."/>
            <person name="Hamelin R.C."/>
            <person name="Kema G.H.J."/>
            <person name="Lawrence C."/>
            <person name="Scott J.A."/>
            <person name="Spatafora J.W."/>
            <person name="Turgeon B.G."/>
            <person name="de Wit P.J.G.M."/>
            <person name="Zhong S."/>
            <person name="Goodwin S.B."/>
            <person name="Grigoriev I.V."/>
        </authorList>
    </citation>
    <scope>NUCLEOTIDE SEQUENCE [LARGE SCALE GENOMIC DNA]</scope>
    <source>
        <strain evidence="3">NZE10 / CBS 128990</strain>
    </source>
</reference>
<dbReference type="OMA" id="ATQWRER"/>
<dbReference type="OrthoDB" id="10573649at2759"/>
<name>N1Q3E8_DOTSN</name>
<dbReference type="EMBL" id="KB446535">
    <property type="protein sequence ID" value="EME50311.1"/>
    <property type="molecule type" value="Genomic_DNA"/>
</dbReference>
<proteinExistence type="predicted"/>
<evidence type="ECO:0000313" key="3">
    <source>
        <dbReference type="Proteomes" id="UP000016933"/>
    </source>
</evidence>